<keyword evidence="4" id="KW-0804">Transcription</keyword>
<sequence length="292" mass="32484">MFARLPSLNSFRAFEAAARLKSFKDAAAELYVTPTAISHQIRQLEAQMGTQLFERKTRSVVLTLEGEELLLCTHQALKQLQSGVNNIRRQASTITVSTTSAFASLWLVPRLERFRQQHPELDVVLKTGESKEDVEHDRRFDVAIRYGHCPASDPQSILLTKETLCCVASPSYCEQVKTAANATVFTTRWQNTDLPAIEPSLESLTPAAAASVSIRYFDQENHAVQAALASQGVAFISTLLVQQPLSEAWLIPHPAFASLQKTGLEYYAVIPSRHKQTAAVQQFVSWLQQTLT</sequence>
<evidence type="ECO:0000313" key="6">
    <source>
        <dbReference type="EMBL" id="MBD8511403.1"/>
    </source>
</evidence>
<dbReference type="InterPro" id="IPR058163">
    <property type="entry name" value="LysR-type_TF_proteobact-type"/>
</dbReference>
<dbReference type="InterPro" id="IPR005119">
    <property type="entry name" value="LysR_subst-bd"/>
</dbReference>
<dbReference type="Pfam" id="PF03466">
    <property type="entry name" value="LysR_substrate"/>
    <property type="match status" value="1"/>
</dbReference>
<dbReference type="SUPFAM" id="SSF46785">
    <property type="entry name" value="Winged helix' DNA-binding domain"/>
    <property type="match status" value="1"/>
</dbReference>
<dbReference type="RefSeq" id="WP_192014066.1">
    <property type="nucleotide sequence ID" value="NZ_JACYTP010000001.1"/>
</dbReference>
<evidence type="ECO:0000313" key="7">
    <source>
        <dbReference type="Proteomes" id="UP000649768"/>
    </source>
</evidence>
<name>A0ABR9BGQ4_9GAMM</name>
<reference evidence="6 7" key="1">
    <citation type="submission" date="2020-09" db="EMBL/GenBank/DDBJ databases">
        <title>Photobacterium sp. CAU 1568 isolated from sand of Sido Beach.</title>
        <authorList>
            <person name="Kim W."/>
        </authorList>
    </citation>
    <scope>NUCLEOTIDE SEQUENCE [LARGE SCALE GENOMIC DNA]</scope>
    <source>
        <strain evidence="6 7">CAU 1568</strain>
    </source>
</reference>
<gene>
    <name evidence="6" type="ORF">IFO68_01640</name>
</gene>
<dbReference type="EMBL" id="JACYTP010000001">
    <property type="protein sequence ID" value="MBD8511403.1"/>
    <property type="molecule type" value="Genomic_DNA"/>
</dbReference>
<dbReference type="PANTHER" id="PTHR30537:SF26">
    <property type="entry name" value="GLYCINE CLEAVAGE SYSTEM TRANSCRIPTIONAL ACTIVATOR"/>
    <property type="match status" value="1"/>
</dbReference>
<dbReference type="PRINTS" id="PR00039">
    <property type="entry name" value="HTHLYSR"/>
</dbReference>
<dbReference type="Gene3D" id="1.10.10.10">
    <property type="entry name" value="Winged helix-like DNA-binding domain superfamily/Winged helix DNA-binding domain"/>
    <property type="match status" value="1"/>
</dbReference>
<evidence type="ECO:0000256" key="2">
    <source>
        <dbReference type="ARBA" id="ARBA00023015"/>
    </source>
</evidence>
<keyword evidence="7" id="KW-1185">Reference proteome</keyword>
<keyword evidence="3" id="KW-0238">DNA-binding</keyword>
<accession>A0ABR9BGQ4</accession>
<dbReference type="SUPFAM" id="SSF53850">
    <property type="entry name" value="Periplasmic binding protein-like II"/>
    <property type="match status" value="1"/>
</dbReference>
<keyword evidence="2" id="KW-0805">Transcription regulation</keyword>
<evidence type="ECO:0000259" key="5">
    <source>
        <dbReference type="PROSITE" id="PS50931"/>
    </source>
</evidence>
<dbReference type="InterPro" id="IPR036388">
    <property type="entry name" value="WH-like_DNA-bd_sf"/>
</dbReference>
<dbReference type="PANTHER" id="PTHR30537">
    <property type="entry name" value="HTH-TYPE TRANSCRIPTIONAL REGULATOR"/>
    <property type="match status" value="1"/>
</dbReference>
<evidence type="ECO:0000256" key="3">
    <source>
        <dbReference type="ARBA" id="ARBA00023125"/>
    </source>
</evidence>
<dbReference type="Pfam" id="PF00126">
    <property type="entry name" value="HTH_1"/>
    <property type="match status" value="1"/>
</dbReference>
<organism evidence="6 7">
    <name type="scientific">Photobacterium arenosum</name>
    <dbReference type="NCBI Taxonomy" id="2774143"/>
    <lineage>
        <taxon>Bacteria</taxon>
        <taxon>Pseudomonadati</taxon>
        <taxon>Pseudomonadota</taxon>
        <taxon>Gammaproteobacteria</taxon>
        <taxon>Vibrionales</taxon>
        <taxon>Vibrionaceae</taxon>
        <taxon>Photobacterium</taxon>
    </lineage>
</organism>
<dbReference type="Proteomes" id="UP000649768">
    <property type="component" value="Unassembled WGS sequence"/>
</dbReference>
<comment type="similarity">
    <text evidence="1">Belongs to the LysR transcriptional regulatory family.</text>
</comment>
<dbReference type="InterPro" id="IPR000847">
    <property type="entry name" value="LysR_HTH_N"/>
</dbReference>
<dbReference type="PROSITE" id="PS50931">
    <property type="entry name" value="HTH_LYSR"/>
    <property type="match status" value="1"/>
</dbReference>
<protein>
    <submittedName>
        <fullName evidence="6">LysR family transcriptional regulator</fullName>
    </submittedName>
</protein>
<dbReference type="InterPro" id="IPR036390">
    <property type="entry name" value="WH_DNA-bd_sf"/>
</dbReference>
<dbReference type="Gene3D" id="3.40.190.10">
    <property type="entry name" value="Periplasmic binding protein-like II"/>
    <property type="match status" value="2"/>
</dbReference>
<comment type="caution">
    <text evidence="6">The sequence shown here is derived from an EMBL/GenBank/DDBJ whole genome shotgun (WGS) entry which is preliminary data.</text>
</comment>
<feature type="domain" description="HTH lysR-type" evidence="5">
    <location>
        <begin position="6"/>
        <end position="63"/>
    </location>
</feature>
<evidence type="ECO:0000256" key="1">
    <source>
        <dbReference type="ARBA" id="ARBA00009437"/>
    </source>
</evidence>
<evidence type="ECO:0000256" key="4">
    <source>
        <dbReference type="ARBA" id="ARBA00023163"/>
    </source>
</evidence>
<proteinExistence type="inferred from homology"/>